<evidence type="ECO:0000256" key="4">
    <source>
        <dbReference type="ARBA" id="ARBA00022679"/>
    </source>
</evidence>
<dbReference type="PANTHER" id="PTHR11590:SF49">
    <property type="entry name" value="PROTEIN-GLUTAMINE GAMMA-GLUTAMYLTRANSFERASE K"/>
    <property type="match status" value="1"/>
</dbReference>
<evidence type="ECO:0000256" key="6">
    <source>
        <dbReference type="ARBA" id="ARBA00022837"/>
    </source>
</evidence>
<dbReference type="SUPFAM" id="SSF81296">
    <property type="entry name" value="E set domains"/>
    <property type="match status" value="1"/>
</dbReference>
<evidence type="ECO:0000256" key="10">
    <source>
        <dbReference type="ARBA" id="ARBA00023315"/>
    </source>
</evidence>
<feature type="binding site" evidence="19">
    <location>
        <position position="511"/>
    </location>
    <ligand>
        <name>Ca(2+)</name>
        <dbReference type="ChEBI" id="CHEBI:29108"/>
    </ligand>
</feature>
<dbReference type="SUPFAM" id="SSF54001">
    <property type="entry name" value="Cysteine proteinases"/>
    <property type="match status" value="1"/>
</dbReference>
<dbReference type="Pfam" id="PF00927">
    <property type="entry name" value="Transglut_C"/>
    <property type="match status" value="2"/>
</dbReference>
<evidence type="ECO:0000256" key="9">
    <source>
        <dbReference type="ARBA" id="ARBA00023288"/>
    </source>
</evidence>
<keyword evidence="3" id="KW-0597">Phosphoprotein</keyword>
<keyword evidence="6 19" id="KW-0106">Calcium</keyword>
<feature type="active site" evidence="18">
    <location>
        <position position="399"/>
    </location>
</feature>
<dbReference type="GO" id="GO:0003810">
    <property type="term" value="F:protein-glutamine gamma-glutamyltransferase activity"/>
    <property type="evidence" value="ECO:0007669"/>
    <property type="project" value="UniProtKB-EC"/>
</dbReference>
<evidence type="ECO:0000313" key="22">
    <source>
        <dbReference type="Proteomes" id="UP001318040"/>
    </source>
</evidence>
<dbReference type="InterPro" id="IPR008958">
    <property type="entry name" value="Transglutaminase_C"/>
</dbReference>
<dbReference type="SMART" id="SM00460">
    <property type="entry name" value="TGc"/>
    <property type="match status" value="1"/>
</dbReference>
<dbReference type="KEGG" id="pmrn:116952134"/>
<dbReference type="GeneID" id="116952134"/>
<dbReference type="AlphaFoldDB" id="A0AAJ7XAJ5"/>
<dbReference type="InterPro" id="IPR036238">
    <property type="entry name" value="Transglutaminase_C_sf"/>
</dbReference>
<keyword evidence="22" id="KW-1185">Reference proteome</keyword>
<organism evidence="22 23">
    <name type="scientific">Petromyzon marinus</name>
    <name type="common">Sea lamprey</name>
    <dbReference type="NCBI Taxonomy" id="7757"/>
    <lineage>
        <taxon>Eukaryota</taxon>
        <taxon>Metazoa</taxon>
        <taxon>Chordata</taxon>
        <taxon>Craniata</taxon>
        <taxon>Vertebrata</taxon>
        <taxon>Cyclostomata</taxon>
        <taxon>Hyperoartia</taxon>
        <taxon>Petromyzontiformes</taxon>
        <taxon>Petromyzontidae</taxon>
        <taxon>Petromyzon</taxon>
    </lineage>
</organism>
<evidence type="ECO:0000256" key="14">
    <source>
        <dbReference type="ARBA" id="ARBA00041651"/>
    </source>
</evidence>
<feature type="binding site" evidence="19">
    <location>
        <position position="462"/>
    </location>
    <ligand>
        <name>Ca(2+)</name>
        <dbReference type="ChEBI" id="CHEBI:29108"/>
    </ligand>
</feature>
<accession>A0AAJ7XAJ5</accession>
<dbReference type="PIRSF" id="PIRSF000459">
    <property type="entry name" value="TGM_EBP42"/>
    <property type="match status" value="1"/>
</dbReference>
<evidence type="ECO:0000256" key="17">
    <source>
        <dbReference type="ARBA" id="ARBA00045815"/>
    </source>
</evidence>
<dbReference type="Pfam" id="PF00868">
    <property type="entry name" value="Transglut_N"/>
    <property type="match status" value="1"/>
</dbReference>
<comment type="subunit">
    <text evidence="12">Interacts with PLAAT4.</text>
</comment>
<proteinExistence type="inferred from homology"/>
<evidence type="ECO:0000256" key="20">
    <source>
        <dbReference type="SAM" id="MobiDB-lite"/>
    </source>
</evidence>
<dbReference type="GO" id="GO:0046872">
    <property type="term" value="F:metal ion binding"/>
    <property type="evidence" value="ECO:0007669"/>
    <property type="project" value="UniProtKB-KW"/>
</dbReference>
<feature type="compositionally biased region" description="Low complexity" evidence="20">
    <location>
        <begin position="49"/>
        <end position="59"/>
    </location>
</feature>
<feature type="compositionally biased region" description="Basic and acidic residues" evidence="20">
    <location>
        <begin position="1"/>
        <end position="12"/>
    </location>
</feature>
<dbReference type="GO" id="GO:0031424">
    <property type="term" value="P:keratinization"/>
    <property type="evidence" value="ECO:0007669"/>
    <property type="project" value="UniProtKB-KW"/>
</dbReference>
<evidence type="ECO:0000256" key="11">
    <source>
        <dbReference type="ARBA" id="ARBA00024222"/>
    </source>
</evidence>
<feature type="active site" evidence="18">
    <location>
        <position position="422"/>
    </location>
</feature>
<evidence type="ECO:0000313" key="23">
    <source>
        <dbReference type="RefSeq" id="XP_032827092.1"/>
    </source>
</evidence>
<keyword evidence="7" id="KW-0564">Palmitate</keyword>
<feature type="binding site" evidence="19">
    <location>
        <position position="464"/>
    </location>
    <ligand>
        <name>Ca(2+)</name>
        <dbReference type="ChEBI" id="CHEBI:29108"/>
    </ligand>
</feature>
<dbReference type="SUPFAM" id="SSF49309">
    <property type="entry name" value="Transglutaminase, two C-terminal domains"/>
    <property type="match status" value="2"/>
</dbReference>
<comment type="cofactor">
    <cofactor evidence="19">
        <name>Ca(2+)</name>
        <dbReference type="ChEBI" id="CHEBI:29108"/>
    </cofactor>
    <text evidence="19">Binds 1 Ca(2+) ion per subunit.</text>
</comment>
<dbReference type="PANTHER" id="PTHR11590">
    <property type="entry name" value="PROTEIN-GLUTAMINE GAMMA-GLUTAMYLTRANSFERASE"/>
    <property type="match status" value="1"/>
</dbReference>
<evidence type="ECO:0000256" key="8">
    <source>
        <dbReference type="ARBA" id="ARBA00023249"/>
    </source>
</evidence>
<dbReference type="FunFam" id="2.60.40.10:FF:000090">
    <property type="entry name" value="Protein-glutamine gamma-glutamyltransferase 2"/>
    <property type="match status" value="1"/>
</dbReference>
<keyword evidence="5 19" id="KW-0479">Metal-binding</keyword>
<evidence type="ECO:0000256" key="18">
    <source>
        <dbReference type="PIRSR" id="PIRSR000459-1"/>
    </source>
</evidence>
<name>A0AAJ7XAJ5_PETMA</name>
<evidence type="ECO:0000259" key="21">
    <source>
        <dbReference type="SMART" id="SM00460"/>
    </source>
</evidence>
<evidence type="ECO:0000256" key="2">
    <source>
        <dbReference type="ARBA" id="ARBA00005968"/>
    </source>
</evidence>
<feature type="region of interest" description="Disordered" evidence="20">
    <location>
        <begin position="1"/>
        <end position="62"/>
    </location>
</feature>
<dbReference type="Gene3D" id="2.60.40.10">
    <property type="entry name" value="Immunoglobulins"/>
    <property type="match status" value="3"/>
</dbReference>
<feature type="binding site" evidence="19">
    <location>
        <position position="516"/>
    </location>
    <ligand>
        <name>Ca(2+)</name>
        <dbReference type="ChEBI" id="CHEBI:29108"/>
    </ligand>
</feature>
<gene>
    <name evidence="23" type="primary">LOC116952134</name>
</gene>
<dbReference type="InterPro" id="IPR023608">
    <property type="entry name" value="Transglutaminase_animal"/>
</dbReference>
<evidence type="ECO:0000256" key="19">
    <source>
        <dbReference type="PIRSR" id="PIRSR000459-2"/>
    </source>
</evidence>
<protein>
    <recommendedName>
        <fullName evidence="13">Protein-glutamine gamma-glutamyltransferase K</fullName>
        <ecNumber evidence="11">2.3.2.13</ecNumber>
    </recommendedName>
    <alternativeName>
        <fullName evidence="16">Epidermal TGase</fullName>
    </alternativeName>
    <alternativeName>
        <fullName evidence="15">Transglutaminase K</fullName>
    </alternativeName>
    <alternativeName>
        <fullName evidence="14">Transglutaminase-1</fullName>
    </alternativeName>
</protein>
<feature type="compositionally biased region" description="Polar residues" evidence="20">
    <location>
        <begin position="39"/>
        <end position="48"/>
    </location>
</feature>
<keyword evidence="4" id="KW-0808">Transferase</keyword>
<evidence type="ECO:0000256" key="15">
    <source>
        <dbReference type="ARBA" id="ARBA00041726"/>
    </source>
</evidence>
<evidence type="ECO:0000256" key="5">
    <source>
        <dbReference type="ARBA" id="ARBA00022723"/>
    </source>
</evidence>
<feature type="domain" description="Transglutaminase-like" evidence="21">
    <location>
        <begin position="332"/>
        <end position="425"/>
    </location>
</feature>
<dbReference type="InterPro" id="IPR002931">
    <property type="entry name" value="Transglutaminase-like"/>
</dbReference>
<dbReference type="InterPro" id="IPR036985">
    <property type="entry name" value="Transglutaminase-like_sf"/>
</dbReference>
<comment type="function">
    <text evidence="17">Catalyzes the cross-linking of proteins and the conjugation of polyamines to proteins. Responsible for cross-linking epidermal proteins during formation of the stratum corneum. Involved in cell proliferation.</text>
</comment>
<dbReference type="Gene3D" id="3.90.260.10">
    <property type="entry name" value="Transglutaminase-like"/>
    <property type="match status" value="1"/>
</dbReference>
<evidence type="ECO:0000256" key="1">
    <source>
        <dbReference type="ARBA" id="ARBA00004635"/>
    </source>
</evidence>
<dbReference type="InterPro" id="IPR050779">
    <property type="entry name" value="Transglutaminase"/>
</dbReference>
<dbReference type="EC" id="2.3.2.13" evidence="11"/>
<evidence type="ECO:0000256" key="13">
    <source>
        <dbReference type="ARBA" id="ARBA00040559"/>
    </source>
</evidence>
<dbReference type="InterPro" id="IPR013783">
    <property type="entry name" value="Ig-like_fold"/>
</dbReference>
<keyword evidence="10" id="KW-0012">Acyltransferase</keyword>
<comment type="subcellular location">
    <subcellularLocation>
        <location evidence="1">Membrane</location>
        <topology evidence="1">Lipid-anchor</topology>
    </subcellularLocation>
</comment>
<evidence type="ECO:0000256" key="12">
    <source>
        <dbReference type="ARBA" id="ARBA00038573"/>
    </source>
</evidence>
<sequence length="758" mass="83682">MWEDFGDFHAEAEGSGARRGKTSAPRSFAPIDTVLTAVEDTTGSSSSEVAGGRPRTTGPPGAGGVPLLGVWAVELHGEQEGRTRLEHRTERYETPLPVLRRGLPFPVTITFSRPFEPRSDRLQLELYIGKYPRIDRGTYIPIPLAEPGEEVEPGTWKAKVTGSEGARLALLVHTSPKCIVGKYRFHVATLSAGGLYRSSRDPNTDLYFIFNPWCPEDSVYMESEAEREEYVLNDIGRIFHGTRDQIVSRVWNFGQYEYGVLDAALSVLDCGRLPLPGRDNPVTVARVASAAVNSQDDNGVVEGCWVDNYTGGVAPTAWNGSAEILLDFKMSRRPVKYGQCWVFAGVATSVLRCLGIPSRPVTNYCSAHDRDASMSYDVYLDESLAPRDDLNKDSIWNYHVWSECWMARPDLPLGYGGWQIVDATPQENSEGIFRCGPSPVNAVKSGIVYLPYDTKFVFAEVNSDKVYWKVGLDGELSPVDVERRAVGHCISTKAIGSDNREDITHAYKYPEGSDEERVSVEMACRYGTKPSLLAEALGSRPNHDVVLEVTAPLDGALTMGRDVALGVRLKNHSVDGEERHVSLLLHCDALFYTGVVRTAVKRQRFDLDLPPGAEHQVVLQVRRGEYLGMLVDQGGLMLTATGRVLETSQPLVAQRAFHLTLAPLRITVLGEVRSGWDFMAEVSFTNPLPTVLQGVTFRLEATGLQQNKVIRHGDIRVGETVTVRERLTPTRPGLRKLAGSMVCRQLTQVLGDTDLNVY</sequence>
<feature type="active site" evidence="18">
    <location>
        <position position="340"/>
    </location>
</feature>
<evidence type="ECO:0000256" key="7">
    <source>
        <dbReference type="ARBA" id="ARBA00023139"/>
    </source>
</evidence>
<dbReference type="FunFam" id="3.90.260.10:FF:000001">
    <property type="entry name" value="Protein-glutamine gamma-glutamyltransferase 2"/>
    <property type="match status" value="1"/>
</dbReference>
<keyword evidence="9" id="KW-0449">Lipoprotein</keyword>
<keyword evidence="8" id="KW-0417">Keratinization</keyword>
<dbReference type="Pfam" id="PF01841">
    <property type="entry name" value="Transglut_core"/>
    <property type="match status" value="1"/>
</dbReference>
<comment type="similarity">
    <text evidence="2">Belongs to the transglutaminase superfamily. Transglutaminase family.</text>
</comment>
<dbReference type="InterPro" id="IPR001102">
    <property type="entry name" value="Transglutaminase_N"/>
</dbReference>
<dbReference type="RefSeq" id="XP_032827092.1">
    <property type="nucleotide sequence ID" value="XM_032971201.1"/>
</dbReference>
<evidence type="ECO:0000256" key="3">
    <source>
        <dbReference type="ARBA" id="ARBA00022553"/>
    </source>
</evidence>
<dbReference type="InterPro" id="IPR038765">
    <property type="entry name" value="Papain-like_cys_pep_sf"/>
</dbReference>
<reference evidence="23" key="1">
    <citation type="submission" date="2025-08" db="UniProtKB">
        <authorList>
            <consortium name="RefSeq"/>
        </authorList>
    </citation>
    <scope>IDENTIFICATION</scope>
    <source>
        <tissue evidence="23">Sperm</tissue>
    </source>
</reference>
<dbReference type="Proteomes" id="UP001318040">
    <property type="component" value="Chromosome 45"/>
</dbReference>
<evidence type="ECO:0000256" key="16">
    <source>
        <dbReference type="ARBA" id="ARBA00043229"/>
    </source>
</evidence>
<dbReference type="GO" id="GO:0016020">
    <property type="term" value="C:membrane"/>
    <property type="evidence" value="ECO:0007669"/>
    <property type="project" value="UniProtKB-SubCell"/>
</dbReference>
<dbReference type="InterPro" id="IPR014756">
    <property type="entry name" value="Ig_E-set"/>
</dbReference>